<gene>
    <name evidence="6" type="ORF">FJZ47_17540</name>
</gene>
<dbReference type="PANTHER" id="PTHR40394">
    <property type="entry name" value="LIPOPROTEIN-RELATED"/>
    <property type="match status" value="1"/>
</dbReference>
<dbReference type="GO" id="GO:0009055">
    <property type="term" value="F:electron transfer activity"/>
    <property type="evidence" value="ECO:0007669"/>
    <property type="project" value="InterPro"/>
</dbReference>
<dbReference type="EMBL" id="VGLS01000621">
    <property type="protein sequence ID" value="MBM3225583.1"/>
    <property type="molecule type" value="Genomic_DNA"/>
</dbReference>
<keyword evidence="2 4" id="KW-0479">Metal-binding</keyword>
<protein>
    <submittedName>
        <fullName evidence="6">Cytochrome c</fullName>
    </submittedName>
</protein>
<dbReference type="Gene3D" id="1.10.760.10">
    <property type="entry name" value="Cytochrome c-like domain"/>
    <property type="match status" value="1"/>
</dbReference>
<evidence type="ECO:0000256" key="4">
    <source>
        <dbReference type="PROSITE-ProRule" id="PRU00433"/>
    </source>
</evidence>
<dbReference type="InterPro" id="IPR036909">
    <property type="entry name" value="Cyt_c-like_dom_sf"/>
</dbReference>
<keyword evidence="1 4" id="KW-0349">Heme</keyword>
<dbReference type="Proteomes" id="UP000712673">
    <property type="component" value="Unassembled WGS sequence"/>
</dbReference>
<dbReference type="InterPro" id="IPR009056">
    <property type="entry name" value="Cyt_c-like_dom"/>
</dbReference>
<feature type="domain" description="Cytochrome c" evidence="5">
    <location>
        <begin position="61"/>
        <end position="146"/>
    </location>
</feature>
<accession>A0A938B5D2</accession>
<dbReference type="GO" id="GO:0046872">
    <property type="term" value="F:metal ion binding"/>
    <property type="evidence" value="ECO:0007669"/>
    <property type="project" value="UniProtKB-KW"/>
</dbReference>
<dbReference type="PROSITE" id="PS51007">
    <property type="entry name" value="CYTC"/>
    <property type="match status" value="1"/>
</dbReference>
<dbReference type="AlphaFoldDB" id="A0A938B5D2"/>
<sequence>MHDQARYEPLEQSDFFEDGRSARPLLPGTVARGQLGADTRLVTGKADGQLVDTLPVPLTRALLTRGQERYNIYCVPCHDRVGTSQGMIVRRGLRQPPSLHIDRLREAPIGHFFDVMSNGLGAMADYAAQIPPHDRWAIAAYIRVLQLSQYATLADVPADIRQRLQMEK</sequence>
<keyword evidence="3 4" id="KW-0408">Iron</keyword>
<organism evidence="6 7">
    <name type="scientific">Tectimicrobiota bacterium</name>
    <dbReference type="NCBI Taxonomy" id="2528274"/>
    <lineage>
        <taxon>Bacteria</taxon>
        <taxon>Pseudomonadati</taxon>
        <taxon>Nitrospinota/Tectimicrobiota group</taxon>
        <taxon>Candidatus Tectimicrobiota</taxon>
    </lineage>
</organism>
<evidence type="ECO:0000259" key="5">
    <source>
        <dbReference type="PROSITE" id="PS51007"/>
    </source>
</evidence>
<evidence type="ECO:0000256" key="3">
    <source>
        <dbReference type="ARBA" id="ARBA00023004"/>
    </source>
</evidence>
<evidence type="ECO:0000256" key="1">
    <source>
        <dbReference type="ARBA" id="ARBA00022617"/>
    </source>
</evidence>
<evidence type="ECO:0000313" key="7">
    <source>
        <dbReference type="Proteomes" id="UP000712673"/>
    </source>
</evidence>
<evidence type="ECO:0000313" key="6">
    <source>
        <dbReference type="EMBL" id="MBM3225583.1"/>
    </source>
</evidence>
<name>A0A938B5D2_UNCTE</name>
<reference evidence="6" key="1">
    <citation type="submission" date="2019-03" db="EMBL/GenBank/DDBJ databases">
        <title>Lake Tanganyika Metagenome-Assembled Genomes (MAGs).</title>
        <authorList>
            <person name="Tran P."/>
        </authorList>
    </citation>
    <scope>NUCLEOTIDE SEQUENCE</scope>
    <source>
        <strain evidence="6">K_DeepCast_65m_m2_066</strain>
    </source>
</reference>
<evidence type="ECO:0000256" key="2">
    <source>
        <dbReference type="ARBA" id="ARBA00022723"/>
    </source>
</evidence>
<dbReference type="SUPFAM" id="SSF46626">
    <property type="entry name" value="Cytochrome c"/>
    <property type="match status" value="1"/>
</dbReference>
<comment type="caution">
    <text evidence="6">The sequence shown here is derived from an EMBL/GenBank/DDBJ whole genome shotgun (WGS) entry which is preliminary data.</text>
</comment>
<proteinExistence type="predicted"/>
<dbReference type="PANTHER" id="PTHR40394:SF2">
    <property type="entry name" value="QUINOL:CYTOCHROME C OXIDOREDUCTASE MEMBRANE PROTEIN"/>
    <property type="match status" value="1"/>
</dbReference>
<dbReference type="GO" id="GO:0020037">
    <property type="term" value="F:heme binding"/>
    <property type="evidence" value="ECO:0007669"/>
    <property type="project" value="InterPro"/>
</dbReference>
<dbReference type="Pfam" id="PF13442">
    <property type="entry name" value="Cytochrome_CBB3"/>
    <property type="match status" value="1"/>
</dbReference>